<dbReference type="AlphaFoldDB" id="A0A3L7ABW4"/>
<evidence type="ECO:0000313" key="2">
    <source>
        <dbReference type="Proteomes" id="UP000272503"/>
    </source>
</evidence>
<dbReference type="Proteomes" id="UP000272503">
    <property type="component" value="Unassembled WGS sequence"/>
</dbReference>
<organism evidence="1 2">
    <name type="scientific">Mycetocola tolaasinivorans</name>
    <dbReference type="NCBI Taxonomy" id="76635"/>
    <lineage>
        <taxon>Bacteria</taxon>
        <taxon>Bacillati</taxon>
        <taxon>Actinomycetota</taxon>
        <taxon>Actinomycetes</taxon>
        <taxon>Micrococcales</taxon>
        <taxon>Microbacteriaceae</taxon>
        <taxon>Mycetocola</taxon>
    </lineage>
</organism>
<comment type="caution">
    <text evidence="1">The sequence shown here is derived from an EMBL/GenBank/DDBJ whole genome shotgun (WGS) entry which is preliminary data.</text>
</comment>
<evidence type="ECO:0000313" key="1">
    <source>
        <dbReference type="EMBL" id="RLP77843.1"/>
    </source>
</evidence>
<gene>
    <name evidence="1" type="ORF">D9V32_00455</name>
</gene>
<sequence>MLAFTLAACSQPSLEEREAQRWAGERWIGIASYELLQLIPKEDRETDPVKRAFSAIVQDDSKKPMNDWPQVPQWSGVVTLRMDGEKTSLETGERLDEQIREQGWAAQGSADSNDFTVTRTYEKEGYTLRMISDHVQPPRPQNIYLRIIAPEVP</sequence>
<accession>A0A3L7ABW4</accession>
<name>A0A3L7ABW4_9MICO</name>
<proteinExistence type="predicted"/>
<reference evidence="1 2" key="1">
    <citation type="submission" date="2018-10" db="EMBL/GenBank/DDBJ databases">
        <authorList>
            <person name="Li J."/>
        </authorList>
    </citation>
    <scope>NUCLEOTIDE SEQUENCE [LARGE SCALE GENOMIC DNA]</scope>
    <source>
        <strain evidence="1 2">IF 016277</strain>
    </source>
</reference>
<dbReference type="EMBL" id="RCUX01000001">
    <property type="protein sequence ID" value="RLP77843.1"/>
    <property type="molecule type" value="Genomic_DNA"/>
</dbReference>
<keyword evidence="2" id="KW-1185">Reference proteome</keyword>
<protein>
    <submittedName>
        <fullName evidence="1">Uncharacterized protein</fullName>
    </submittedName>
</protein>